<dbReference type="InterPro" id="IPR000352">
    <property type="entry name" value="Pep_chain_release_fac_I"/>
</dbReference>
<feature type="compositionally biased region" description="Basic residues" evidence="2">
    <location>
        <begin position="121"/>
        <end position="140"/>
    </location>
</feature>
<dbReference type="PROSITE" id="PS00745">
    <property type="entry name" value="RF_PROK_I"/>
    <property type="match status" value="1"/>
</dbReference>
<evidence type="ECO:0000256" key="2">
    <source>
        <dbReference type="SAM" id="MobiDB-lite"/>
    </source>
</evidence>
<dbReference type="GO" id="GO:0004045">
    <property type="term" value="F:peptidyl-tRNA hydrolase activity"/>
    <property type="evidence" value="ECO:0007669"/>
    <property type="project" value="TreeGrafter"/>
</dbReference>
<dbReference type="PANTHER" id="PTHR47814">
    <property type="entry name" value="PEPTIDYL-TRNA HYDROLASE ARFB"/>
    <property type="match status" value="1"/>
</dbReference>
<proteinExistence type="inferred from homology"/>
<accession>A0A3B0VVC1</accession>
<dbReference type="EMBL" id="UOEY01000022">
    <property type="protein sequence ID" value="VAW36236.1"/>
    <property type="molecule type" value="Genomic_DNA"/>
</dbReference>
<dbReference type="Pfam" id="PF00472">
    <property type="entry name" value="RF-1"/>
    <property type="match status" value="1"/>
</dbReference>
<gene>
    <name evidence="4" type="ORF">MNBD_DELTA04-897</name>
</gene>
<dbReference type="GO" id="GO:0003747">
    <property type="term" value="F:translation release factor activity"/>
    <property type="evidence" value="ECO:0007669"/>
    <property type="project" value="InterPro"/>
</dbReference>
<dbReference type="Gene3D" id="3.30.160.20">
    <property type="match status" value="1"/>
</dbReference>
<dbReference type="GO" id="GO:0043022">
    <property type="term" value="F:ribosome binding"/>
    <property type="evidence" value="ECO:0007669"/>
    <property type="project" value="TreeGrafter"/>
</dbReference>
<feature type="domain" description="Prokaryotic-type class I peptide chain release factors" evidence="3">
    <location>
        <begin position="23"/>
        <end position="39"/>
    </location>
</feature>
<evidence type="ECO:0000256" key="1">
    <source>
        <dbReference type="ARBA" id="ARBA00010835"/>
    </source>
</evidence>
<dbReference type="PANTHER" id="PTHR47814:SF1">
    <property type="entry name" value="PEPTIDYL-TRNA HYDROLASE ARFB"/>
    <property type="match status" value="1"/>
</dbReference>
<evidence type="ECO:0000259" key="3">
    <source>
        <dbReference type="PROSITE" id="PS00745"/>
    </source>
</evidence>
<comment type="similarity">
    <text evidence="1">Belongs to the prokaryotic/mitochondrial release factor family.</text>
</comment>
<dbReference type="InterPro" id="IPR045853">
    <property type="entry name" value="Pep_chain_release_fac_I_sf"/>
</dbReference>
<dbReference type="AlphaFoldDB" id="A0A3B0VVC1"/>
<dbReference type="GO" id="GO:0072344">
    <property type="term" value="P:rescue of stalled ribosome"/>
    <property type="evidence" value="ECO:0007669"/>
    <property type="project" value="TreeGrafter"/>
</dbReference>
<protein>
    <recommendedName>
        <fullName evidence="3">Prokaryotic-type class I peptide chain release factors domain-containing protein</fullName>
    </recommendedName>
</protein>
<evidence type="ECO:0000313" key="4">
    <source>
        <dbReference type="EMBL" id="VAW36236.1"/>
    </source>
</evidence>
<sequence>MMMSRRSTQLAIPESEIVISAVRAQGPGGQNVNKASTAVHLRFDIRASSLPDLYKERLLHLEDHRISKAGVVVIKARQYRSFAQNREAALMRLHELLQRVTVTQRKRTATRPTRSSQNRRIERKKRRSRVKALRGKVTRS</sequence>
<organism evidence="4">
    <name type="scientific">hydrothermal vent metagenome</name>
    <dbReference type="NCBI Taxonomy" id="652676"/>
    <lineage>
        <taxon>unclassified sequences</taxon>
        <taxon>metagenomes</taxon>
        <taxon>ecological metagenomes</taxon>
    </lineage>
</organism>
<feature type="region of interest" description="Disordered" evidence="2">
    <location>
        <begin position="102"/>
        <end position="140"/>
    </location>
</feature>
<dbReference type="SUPFAM" id="SSF75620">
    <property type="entry name" value="Release factor"/>
    <property type="match status" value="1"/>
</dbReference>
<dbReference type="NCBIfam" id="NF006718">
    <property type="entry name" value="PRK09256.1"/>
    <property type="match status" value="1"/>
</dbReference>
<name>A0A3B0VVC1_9ZZZZ</name>
<reference evidence="4" key="1">
    <citation type="submission" date="2018-06" db="EMBL/GenBank/DDBJ databases">
        <authorList>
            <person name="Zhirakovskaya E."/>
        </authorList>
    </citation>
    <scope>NUCLEOTIDE SEQUENCE</scope>
</reference>